<dbReference type="EMBL" id="JBHMDO010000003">
    <property type="protein sequence ID" value="MFB9324742.1"/>
    <property type="molecule type" value="Genomic_DNA"/>
</dbReference>
<comment type="caution">
    <text evidence="9">The sequence shown here is derived from an EMBL/GenBank/DDBJ whole genome shotgun (WGS) entry which is preliminary data.</text>
</comment>
<keyword evidence="4 7" id="KW-0812">Transmembrane</keyword>
<proteinExistence type="inferred from homology"/>
<dbReference type="SUPFAM" id="SSF161098">
    <property type="entry name" value="MetI-like"/>
    <property type="match status" value="1"/>
</dbReference>
<evidence type="ECO:0000256" key="2">
    <source>
        <dbReference type="ARBA" id="ARBA00022448"/>
    </source>
</evidence>
<evidence type="ECO:0000256" key="7">
    <source>
        <dbReference type="RuleBase" id="RU363032"/>
    </source>
</evidence>
<keyword evidence="5 7" id="KW-1133">Transmembrane helix</keyword>
<evidence type="ECO:0000256" key="3">
    <source>
        <dbReference type="ARBA" id="ARBA00022475"/>
    </source>
</evidence>
<keyword evidence="6 7" id="KW-0472">Membrane</keyword>
<feature type="domain" description="ABC transmembrane type-1" evidence="8">
    <location>
        <begin position="71"/>
        <end position="285"/>
    </location>
</feature>
<feature type="transmembrane region" description="Helical" evidence="7">
    <location>
        <begin position="108"/>
        <end position="129"/>
    </location>
</feature>
<evidence type="ECO:0000256" key="1">
    <source>
        <dbReference type="ARBA" id="ARBA00004651"/>
    </source>
</evidence>
<evidence type="ECO:0000256" key="5">
    <source>
        <dbReference type="ARBA" id="ARBA00022989"/>
    </source>
</evidence>
<dbReference type="PANTHER" id="PTHR30193">
    <property type="entry name" value="ABC TRANSPORTER PERMEASE PROTEIN"/>
    <property type="match status" value="1"/>
</dbReference>
<organism evidence="9 10">
    <name type="scientific">Paenibacillus aurantiacus</name>
    <dbReference type="NCBI Taxonomy" id="1936118"/>
    <lineage>
        <taxon>Bacteria</taxon>
        <taxon>Bacillati</taxon>
        <taxon>Bacillota</taxon>
        <taxon>Bacilli</taxon>
        <taxon>Bacillales</taxon>
        <taxon>Paenibacillaceae</taxon>
        <taxon>Paenibacillus</taxon>
    </lineage>
</organism>
<protein>
    <submittedName>
        <fullName evidence="9">Carbohydrate ABC transporter permease</fullName>
    </submittedName>
</protein>
<dbReference type="CDD" id="cd06261">
    <property type="entry name" value="TM_PBP2"/>
    <property type="match status" value="1"/>
</dbReference>
<evidence type="ECO:0000256" key="4">
    <source>
        <dbReference type="ARBA" id="ARBA00022692"/>
    </source>
</evidence>
<keyword evidence="3" id="KW-1003">Cell membrane</keyword>
<dbReference type="InterPro" id="IPR035906">
    <property type="entry name" value="MetI-like_sf"/>
</dbReference>
<dbReference type="RefSeq" id="WP_377489185.1">
    <property type="nucleotide sequence ID" value="NZ_JBHMDO010000003.1"/>
</dbReference>
<dbReference type="InterPro" id="IPR051393">
    <property type="entry name" value="ABC_transporter_permease"/>
</dbReference>
<comment type="subcellular location">
    <subcellularLocation>
        <location evidence="1 7">Cell membrane</location>
        <topology evidence="1 7">Multi-pass membrane protein</topology>
    </subcellularLocation>
</comment>
<dbReference type="Pfam" id="PF00528">
    <property type="entry name" value="BPD_transp_1"/>
    <property type="match status" value="1"/>
</dbReference>
<gene>
    <name evidence="9" type="ORF">ACFFSY_02155</name>
</gene>
<dbReference type="PANTHER" id="PTHR30193:SF41">
    <property type="entry name" value="DIACETYLCHITOBIOSE UPTAKE SYSTEM PERMEASE PROTEIN NGCF"/>
    <property type="match status" value="1"/>
</dbReference>
<feature type="transmembrane region" description="Helical" evidence="7">
    <location>
        <begin position="76"/>
        <end position="96"/>
    </location>
</feature>
<keyword evidence="2 7" id="KW-0813">Transport</keyword>
<name>A0ABV5KKT2_9BACL</name>
<dbReference type="PROSITE" id="PS50928">
    <property type="entry name" value="ABC_TM1"/>
    <property type="match status" value="1"/>
</dbReference>
<reference evidence="9 10" key="1">
    <citation type="submission" date="2024-09" db="EMBL/GenBank/DDBJ databases">
        <authorList>
            <person name="Sun Q."/>
            <person name="Mori K."/>
        </authorList>
    </citation>
    <scope>NUCLEOTIDE SEQUENCE [LARGE SCALE GENOMIC DNA]</scope>
    <source>
        <strain evidence="9 10">TISTR 2452</strain>
    </source>
</reference>
<evidence type="ECO:0000313" key="9">
    <source>
        <dbReference type="EMBL" id="MFB9324742.1"/>
    </source>
</evidence>
<dbReference type="InterPro" id="IPR000515">
    <property type="entry name" value="MetI-like"/>
</dbReference>
<evidence type="ECO:0000313" key="10">
    <source>
        <dbReference type="Proteomes" id="UP001589747"/>
    </source>
</evidence>
<keyword evidence="10" id="KW-1185">Reference proteome</keyword>
<dbReference type="Proteomes" id="UP001589747">
    <property type="component" value="Unassembled WGS sequence"/>
</dbReference>
<accession>A0ABV5KKT2</accession>
<comment type="similarity">
    <text evidence="7">Belongs to the binding-protein-dependent transport system permease family.</text>
</comment>
<feature type="transmembrane region" description="Helical" evidence="7">
    <location>
        <begin position="168"/>
        <end position="186"/>
    </location>
</feature>
<feature type="transmembrane region" description="Helical" evidence="7">
    <location>
        <begin position="12"/>
        <end position="31"/>
    </location>
</feature>
<evidence type="ECO:0000259" key="8">
    <source>
        <dbReference type="PROSITE" id="PS50928"/>
    </source>
</evidence>
<feature type="transmembrane region" description="Helical" evidence="7">
    <location>
        <begin position="258"/>
        <end position="282"/>
    </location>
</feature>
<evidence type="ECO:0000256" key="6">
    <source>
        <dbReference type="ARBA" id="ARBA00023136"/>
    </source>
</evidence>
<sequence length="295" mass="32652">MSGLSYRTQRKLILGTFLAIPLLMLLIFTYYPAVRLVYLSFTDWNGTSSDYSFLGLDNYKEIFSNPDLFGVFVHQIPYVIGGILQNAIALLFAIILNSKLRGRNGFRVLLFLPFIMNGVAVAFMFQYVFDTTEGSLNTLLGYLGLGSLQQSWLGNSALVNYTLASISVWRYMGYTMIIYLGALQAIPGDMYEAARIDGAGRWQVLWNLTLPSLSKIIQLNMFLTLSGALSVFDLPFVLTKGGPVGSSETFLFKTIQTAFQFNNFGLASAMSVVLLLLTLLILAAQNLALSRKGAE</sequence>
<dbReference type="Gene3D" id="1.10.3720.10">
    <property type="entry name" value="MetI-like"/>
    <property type="match status" value="1"/>
</dbReference>